<dbReference type="Gene3D" id="3.20.20.80">
    <property type="entry name" value="Glycosidases"/>
    <property type="match status" value="1"/>
</dbReference>
<comment type="caution">
    <text evidence="4">The sequence shown here is derived from an EMBL/GenBank/DDBJ whole genome shotgun (WGS) entry which is preliminary data.</text>
</comment>
<dbReference type="GO" id="GO:0009277">
    <property type="term" value="C:fungal-type cell wall"/>
    <property type="evidence" value="ECO:0007669"/>
    <property type="project" value="TreeGrafter"/>
</dbReference>
<feature type="compositionally biased region" description="Low complexity" evidence="1">
    <location>
        <begin position="74"/>
        <end position="94"/>
    </location>
</feature>
<keyword evidence="4" id="KW-0378">Hydrolase</keyword>
<dbReference type="InterPro" id="IPR053183">
    <property type="entry name" value="ASL1"/>
</dbReference>
<dbReference type="InterPro" id="IPR017853">
    <property type="entry name" value="GH"/>
</dbReference>
<feature type="domain" description="Asl1-like glycosyl hydrolase catalytic" evidence="3">
    <location>
        <begin position="187"/>
        <end position="411"/>
    </location>
</feature>
<dbReference type="PANTHER" id="PTHR34154">
    <property type="entry name" value="ALKALI-SENSITIVE LINKAGE PROTEIN 1"/>
    <property type="match status" value="1"/>
</dbReference>
<name>A0AAV9HIY2_9PEZI</name>
<protein>
    <submittedName>
        <fullName evidence="4">Glycosyl hydrolase catalytic core-domain-containing protein</fullName>
    </submittedName>
</protein>
<evidence type="ECO:0000313" key="5">
    <source>
        <dbReference type="Proteomes" id="UP001321749"/>
    </source>
</evidence>
<organism evidence="4 5">
    <name type="scientific">Cladorrhinum samala</name>
    <dbReference type="NCBI Taxonomy" id="585594"/>
    <lineage>
        <taxon>Eukaryota</taxon>
        <taxon>Fungi</taxon>
        <taxon>Dikarya</taxon>
        <taxon>Ascomycota</taxon>
        <taxon>Pezizomycotina</taxon>
        <taxon>Sordariomycetes</taxon>
        <taxon>Sordariomycetidae</taxon>
        <taxon>Sordariales</taxon>
        <taxon>Podosporaceae</taxon>
        <taxon>Cladorrhinum</taxon>
    </lineage>
</organism>
<feature type="region of interest" description="Disordered" evidence="1">
    <location>
        <begin position="74"/>
        <end position="108"/>
    </location>
</feature>
<dbReference type="Proteomes" id="UP001321749">
    <property type="component" value="Unassembled WGS sequence"/>
</dbReference>
<evidence type="ECO:0000313" key="4">
    <source>
        <dbReference type="EMBL" id="KAK4460313.1"/>
    </source>
</evidence>
<keyword evidence="5" id="KW-1185">Reference proteome</keyword>
<dbReference type="PANTHER" id="PTHR34154:SF13">
    <property type="entry name" value="ASL1-LIKE GLYCOSYL HYDROLASE CATALYTIC DOMAIN-CONTAINING PROTEIN"/>
    <property type="match status" value="1"/>
</dbReference>
<evidence type="ECO:0000259" key="3">
    <source>
        <dbReference type="Pfam" id="PF11790"/>
    </source>
</evidence>
<dbReference type="AlphaFoldDB" id="A0AAV9HIY2"/>
<feature type="chain" id="PRO_5043620026" evidence="2">
    <location>
        <begin position="21"/>
        <end position="415"/>
    </location>
</feature>
<feature type="signal peptide" evidence="2">
    <location>
        <begin position="1"/>
        <end position="20"/>
    </location>
</feature>
<evidence type="ECO:0000256" key="1">
    <source>
        <dbReference type="SAM" id="MobiDB-lite"/>
    </source>
</evidence>
<reference evidence="4" key="2">
    <citation type="submission" date="2023-06" db="EMBL/GenBank/DDBJ databases">
        <authorList>
            <consortium name="Lawrence Berkeley National Laboratory"/>
            <person name="Mondo S.J."/>
            <person name="Hensen N."/>
            <person name="Bonometti L."/>
            <person name="Westerberg I."/>
            <person name="Brannstrom I.O."/>
            <person name="Guillou S."/>
            <person name="Cros-Aarteil S."/>
            <person name="Calhoun S."/>
            <person name="Haridas S."/>
            <person name="Kuo A."/>
            <person name="Pangilinan J."/>
            <person name="Riley R."/>
            <person name="Labutti K."/>
            <person name="Andreopoulos B."/>
            <person name="Lipzen A."/>
            <person name="Chen C."/>
            <person name="Yanf M."/>
            <person name="Daum C."/>
            <person name="Ng V."/>
            <person name="Clum A."/>
            <person name="Steindorff A."/>
            <person name="Ohm R."/>
            <person name="Martin F."/>
            <person name="Silar P."/>
            <person name="Natvig D."/>
            <person name="Lalanne C."/>
            <person name="Gautier V."/>
            <person name="Ament-Velasquez S.L."/>
            <person name="Kruys A."/>
            <person name="Hutchinson M.I."/>
            <person name="Powell A.J."/>
            <person name="Barry K."/>
            <person name="Miller A.N."/>
            <person name="Grigoriev I.V."/>
            <person name="Debuchy R."/>
            <person name="Gladieux P."/>
            <person name="Thoren M.H."/>
            <person name="Johannesson H."/>
        </authorList>
    </citation>
    <scope>NUCLEOTIDE SEQUENCE</scope>
    <source>
        <strain evidence="4">PSN324</strain>
    </source>
</reference>
<dbReference type="InterPro" id="IPR024655">
    <property type="entry name" value="Asl1_glyco_hydro_catalytic"/>
</dbReference>
<dbReference type="Pfam" id="PF11790">
    <property type="entry name" value="Glyco_hydro_cc"/>
    <property type="match status" value="1"/>
</dbReference>
<evidence type="ECO:0000256" key="2">
    <source>
        <dbReference type="SAM" id="SignalP"/>
    </source>
</evidence>
<dbReference type="GO" id="GO:0016787">
    <property type="term" value="F:hydrolase activity"/>
    <property type="evidence" value="ECO:0007669"/>
    <property type="project" value="UniProtKB-KW"/>
</dbReference>
<feature type="region of interest" description="Disordered" evidence="1">
    <location>
        <begin position="164"/>
        <end position="185"/>
    </location>
</feature>
<dbReference type="GO" id="GO:0071966">
    <property type="term" value="P:fungal-type cell wall polysaccharide metabolic process"/>
    <property type="evidence" value="ECO:0007669"/>
    <property type="project" value="TreeGrafter"/>
</dbReference>
<accession>A0AAV9HIY2</accession>
<sequence>MFSKALIALAAACLAGQTVAGPHHQHGMQHAHEKRAMVTELVTVTNWVTVTVGRSQAKTKGKVHYTRTRKVRPTAISTLTSSSTTAPAAVSEAAAPPPPSTEAASIPTTIVTRVRPVSEVAESIAPIEAPKSEPAVQPPPPVVPTSPPVVSVTAPAPGPSIKAVQADPAPAPAPETGSGNSFSGRRGVSYNNPAYLQRFLNAGSKISWCYNWGQRDDSGVNIPFIPTLWGLKLDFAQTWPANAQEAINKGSPALFSFNEPDHAAQANLSPQVAAQKHIELMNPFSGKARIASPSITNSGNPGEGIEWLKQFFDACGGNCAVDFVNIHIYGFDTETFLAHLIKVHELFQKPVWITEFAFGGSESEINNQLATVLKAIEGDAKYNFVEHYAYFMAEEGMLVKGNSLSTYGQTYAYSA</sequence>
<gene>
    <name evidence="4" type="ORF">QBC42DRAFT_272712</name>
</gene>
<keyword evidence="2" id="KW-0732">Signal</keyword>
<dbReference type="SUPFAM" id="SSF51445">
    <property type="entry name" value="(Trans)glycosidases"/>
    <property type="match status" value="1"/>
</dbReference>
<proteinExistence type="predicted"/>
<dbReference type="EMBL" id="MU865015">
    <property type="protein sequence ID" value="KAK4460313.1"/>
    <property type="molecule type" value="Genomic_DNA"/>
</dbReference>
<reference evidence="4" key="1">
    <citation type="journal article" date="2023" name="Mol. Phylogenet. Evol.">
        <title>Genome-scale phylogeny and comparative genomics of the fungal order Sordariales.</title>
        <authorList>
            <person name="Hensen N."/>
            <person name="Bonometti L."/>
            <person name="Westerberg I."/>
            <person name="Brannstrom I.O."/>
            <person name="Guillou S."/>
            <person name="Cros-Aarteil S."/>
            <person name="Calhoun S."/>
            <person name="Haridas S."/>
            <person name="Kuo A."/>
            <person name="Mondo S."/>
            <person name="Pangilinan J."/>
            <person name="Riley R."/>
            <person name="LaButti K."/>
            <person name="Andreopoulos B."/>
            <person name="Lipzen A."/>
            <person name="Chen C."/>
            <person name="Yan M."/>
            <person name="Daum C."/>
            <person name="Ng V."/>
            <person name="Clum A."/>
            <person name="Steindorff A."/>
            <person name="Ohm R.A."/>
            <person name="Martin F."/>
            <person name="Silar P."/>
            <person name="Natvig D.O."/>
            <person name="Lalanne C."/>
            <person name="Gautier V."/>
            <person name="Ament-Velasquez S.L."/>
            <person name="Kruys A."/>
            <person name="Hutchinson M.I."/>
            <person name="Powell A.J."/>
            <person name="Barry K."/>
            <person name="Miller A.N."/>
            <person name="Grigoriev I.V."/>
            <person name="Debuchy R."/>
            <person name="Gladieux P."/>
            <person name="Hiltunen Thoren M."/>
            <person name="Johannesson H."/>
        </authorList>
    </citation>
    <scope>NUCLEOTIDE SEQUENCE</scope>
    <source>
        <strain evidence="4">PSN324</strain>
    </source>
</reference>